<feature type="region of interest" description="Disordered" evidence="1">
    <location>
        <begin position="250"/>
        <end position="269"/>
    </location>
</feature>
<evidence type="ECO:0000256" key="1">
    <source>
        <dbReference type="SAM" id="MobiDB-lite"/>
    </source>
</evidence>
<reference evidence="2 3" key="1">
    <citation type="journal article" date="2019" name="G3 (Bethesda)">
        <title>Sequencing of a Wild Apple (Malus baccata) Genome Unravels the Differences Between Cultivated and Wild Apple Species Regarding Disease Resistance and Cold Tolerance.</title>
        <authorList>
            <person name="Chen X."/>
        </authorList>
    </citation>
    <scope>NUCLEOTIDE SEQUENCE [LARGE SCALE GENOMIC DNA]</scope>
    <source>
        <strain evidence="3">cv. Shandingzi</strain>
        <tissue evidence="2">Leaves</tissue>
    </source>
</reference>
<evidence type="ECO:0000313" key="3">
    <source>
        <dbReference type="Proteomes" id="UP000315295"/>
    </source>
</evidence>
<protein>
    <submittedName>
        <fullName evidence="2">Uncharacterized protein</fullName>
    </submittedName>
</protein>
<name>A0A540M4X6_MALBA</name>
<proteinExistence type="predicted"/>
<sequence length="598" mass="66714">MKELMRKFLARCVHGNKFEAQTTTVGESNINCIRRENSCSCETEHPDEAFSSKKVELPCGHDRANVFVREDTELCEALNFEQIIVEEDTSEGFERNSKLEDGVLDKIDGQVIEDKHEAFVESSGNASGNIKEKHGHDLSGCDRTNLIALEESVTDKDGSDSKTEDCKAFAKSSENASANIKEKYGHGLSGCDIINPIALEESVMDKVGSDSKTKDSAGEHIQSFSSCELHHVMSKESGSLSDSDLANIKNEKKCQGQGPSNVDKGTTSRKNIEGLLDFQKDNGPERRDLPMQEGENFGIEESVYADFPVIISSHGLELNIASPMFTSIEMKELFRDDKIYGIVELDSEMSKVISMFEDSEDIYEGKEIVVGTLQVVEGQHGDHEHKLGEVAEQKPIQEMDIHYDAGFSIPHFSRCEQRNNHEQRMVEEVPKSIYTLVSDENTYANSALKKDNDPKWMSTPIQEGDKSGIEVTFYAYSPIIGSSHEDEALELNVALPIFTSFEMKEFFHDDNIYDIFKSNPEMSNVNSSMIEDGKESDVGTQQVAPGKHSYHEHEVEEVEELKSVFSKLWQNSLLTGSLQIGKLLLLDVNVNISSNVLS</sequence>
<dbReference type="AlphaFoldDB" id="A0A540M4X6"/>
<keyword evidence="3" id="KW-1185">Reference proteome</keyword>
<comment type="caution">
    <text evidence="2">The sequence shown here is derived from an EMBL/GenBank/DDBJ whole genome shotgun (WGS) entry which is preliminary data.</text>
</comment>
<organism evidence="2 3">
    <name type="scientific">Malus baccata</name>
    <name type="common">Siberian crab apple</name>
    <name type="synonym">Pyrus baccata</name>
    <dbReference type="NCBI Taxonomy" id="106549"/>
    <lineage>
        <taxon>Eukaryota</taxon>
        <taxon>Viridiplantae</taxon>
        <taxon>Streptophyta</taxon>
        <taxon>Embryophyta</taxon>
        <taxon>Tracheophyta</taxon>
        <taxon>Spermatophyta</taxon>
        <taxon>Magnoliopsida</taxon>
        <taxon>eudicotyledons</taxon>
        <taxon>Gunneridae</taxon>
        <taxon>Pentapetalae</taxon>
        <taxon>rosids</taxon>
        <taxon>fabids</taxon>
        <taxon>Rosales</taxon>
        <taxon>Rosaceae</taxon>
        <taxon>Amygdaloideae</taxon>
        <taxon>Maleae</taxon>
        <taxon>Malus</taxon>
    </lineage>
</organism>
<gene>
    <name evidence="2" type="ORF">C1H46_020579</name>
</gene>
<accession>A0A540M4X6</accession>
<feature type="compositionally biased region" description="Polar residues" evidence="1">
    <location>
        <begin position="257"/>
        <end position="269"/>
    </location>
</feature>
<dbReference type="STRING" id="106549.A0A540M4X6"/>
<evidence type="ECO:0000313" key="2">
    <source>
        <dbReference type="EMBL" id="TQD93807.1"/>
    </source>
</evidence>
<dbReference type="Proteomes" id="UP000315295">
    <property type="component" value="Unassembled WGS sequence"/>
</dbReference>
<dbReference type="EMBL" id="VIEB01000357">
    <property type="protein sequence ID" value="TQD93807.1"/>
    <property type="molecule type" value="Genomic_DNA"/>
</dbReference>